<name>A0AAN6TQ03_9PEZI</name>
<reference evidence="2" key="1">
    <citation type="journal article" date="2023" name="Mol. Phylogenet. Evol.">
        <title>Genome-scale phylogeny and comparative genomics of the fungal order Sordariales.</title>
        <authorList>
            <person name="Hensen N."/>
            <person name="Bonometti L."/>
            <person name="Westerberg I."/>
            <person name="Brannstrom I.O."/>
            <person name="Guillou S."/>
            <person name="Cros-Aarteil S."/>
            <person name="Calhoun S."/>
            <person name="Haridas S."/>
            <person name="Kuo A."/>
            <person name="Mondo S."/>
            <person name="Pangilinan J."/>
            <person name="Riley R."/>
            <person name="LaButti K."/>
            <person name="Andreopoulos B."/>
            <person name="Lipzen A."/>
            <person name="Chen C."/>
            <person name="Yan M."/>
            <person name="Daum C."/>
            <person name="Ng V."/>
            <person name="Clum A."/>
            <person name="Steindorff A."/>
            <person name="Ohm R.A."/>
            <person name="Martin F."/>
            <person name="Silar P."/>
            <person name="Natvig D.O."/>
            <person name="Lalanne C."/>
            <person name="Gautier V."/>
            <person name="Ament-Velasquez S.L."/>
            <person name="Kruys A."/>
            <person name="Hutchinson M.I."/>
            <person name="Powell A.J."/>
            <person name="Barry K."/>
            <person name="Miller A.N."/>
            <person name="Grigoriev I.V."/>
            <person name="Debuchy R."/>
            <person name="Gladieux P."/>
            <person name="Hiltunen Thoren M."/>
            <person name="Johannesson H."/>
        </authorList>
    </citation>
    <scope>NUCLEOTIDE SEQUENCE</scope>
    <source>
        <strain evidence="2">CBS 731.68</strain>
    </source>
</reference>
<accession>A0AAN6TQ03</accession>
<evidence type="ECO:0000313" key="3">
    <source>
        <dbReference type="Proteomes" id="UP001302602"/>
    </source>
</evidence>
<protein>
    <submittedName>
        <fullName evidence="2">Uncharacterized protein</fullName>
    </submittedName>
</protein>
<gene>
    <name evidence="2" type="ORF">N657DRAFT_651721</name>
</gene>
<keyword evidence="1" id="KW-0812">Transmembrane</keyword>
<dbReference type="AlphaFoldDB" id="A0AAN6TQ03"/>
<organism evidence="2 3">
    <name type="scientific">Parathielavia appendiculata</name>
    <dbReference type="NCBI Taxonomy" id="2587402"/>
    <lineage>
        <taxon>Eukaryota</taxon>
        <taxon>Fungi</taxon>
        <taxon>Dikarya</taxon>
        <taxon>Ascomycota</taxon>
        <taxon>Pezizomycotina</taxon>
        <taxon>Sordariomycetes</taxon>
        <taxon>Sordariomycetidae</taxon>
        <taxon>Sordariales</taxon>
        <taxon>Chaetomiaceae</taxon>
        <taxon>Parathielavia</taxon>
    </lineage>
</organism>
<dbReference type="RefSeq" id="XP_062641809.1">
    <property type="nucleotide sequence ID" value="XM_062794213.1"/>
</dbReference>
<proteinExistence type="predicted"/>
<dbReference type="GeneID" id="87830982"/>
<sequence>MQNLLDLVWWLRVGSFFSIMCLIVFSIAGAVFSRRRSNRRRTHTGVSECPPVYTACPKAFNFVWISNHLAVAIFATVFFIIGFQVTVA</sequence>
<feature type="transmembrane region" description="Helical" evidence="1">
    <location>
        <begin position="68"/>
        <end position="87"/>
    </location>
</feature>
<feature type="transmembrane region" description="Helical" evidence="1">
    <location>
        <begin position="12"/>
        <end position="32"/>
    </location>
</feature>
<keyword evidence="1" id="KW-0472">Membrane</keyword>
<evidence type="ECO:0000313" key="2">
    <source>
        <dbReference type="EMBL" id="KAK4118036.1"/>
    </source>
</evidence>
<keyword evidence="1" id="KW-1133">Transmembrane helix</keyword>
<keyword evidence="3" id="KW-1185">Reference proteome</keyword>
<reference evidence="2" key="2">
    <citation type="submission" date="2023-05" db="EMBL/GenBank/DDBJ databases">
        <authorList>
            <consortium name="Lawrence Berkeley National Laboratory"/>
            <person name="Steindorff A."/>
            <person name="Hensen N."/>
            <person name="Bonometti L."/>
            <person name="Westerberg I."/>
            <person name="Brannstrom I.O."/>
            <person name="Guillou S."/>
            <person name="Cros-Aarteil S."/>
            <person name="Calhoun S."/>
            <person name="Haridas S."/>
            <person name="Kuo A."/>
            <person name="Mondo S."/>
            <person name="Pangilinan J."/>
            <person name="Riley R."/>
            <person name="Labutti K."/>
            <person name="Andreopoulos B."/>
            <person name="Lipzen A."/>
            <person name="Chen C."/>
            <person name="Yanf M."/>
            <person name="Daum C."/>
            <person name="Ng V."/>
            <person name="Clum A."/>
            <person name="Ohm R."/>
            <person name="Martin F."/>
            <person name="Silar P."/>
            <person name="Natvig D."/>
            <person name="Lalanne C."/>
            <person name="Gautier V."/>
            <person name="Ament-Velasquez S.L."/>
            <person name="Kruys A."/>
            <person name="Hutchinson M.I."/>
            <person name="Powell A.J."/>
            <person name="Barry K."/>
            <person name="Miller A.N."/>
            <person name="Grigoriev I.V."/>
            <person name="Debuchy R."/>
            <person name="Gladieux P."/>
            <person name="Thoren M.H."/>
            <person name="Johannesson H."/>
        </authorList>
    </citation>
    <scope>NUCLEOTIDE SEQUENCE</scope>
    <source>
        <strain evidence="2">CBS 731.68</strain>
    </source>
</reference>
<dbReference type="EMBL" id="MU853291">
    <property type="protein sequence ID" value="KAK4118036.1"/>
    <property type="molecule type" value="Genomic_DNA"/>
</dbReference>
<evidence type="ECO:0000256" key="1">
    <source>
        <dbReference type="SAM" id="Phobius"/>
    </source>
</evidence>
<dbReference type="Proteomes" id="UP001302602">
    <property type="component" value="Unassembled WGS sequence"/>
</dbReference>
<comment type="caution">
    <text evidence="2">The sequence shown here is derived from an EMBL/GenBank/DDBJ whole genome shotgun (WGS) entry which is preliminary data.</text>
</comment>